<dbReference type="RefSeq" id="WP_155715050.1">
    <property type="nucleotide sequence ID" value="NZ_VVIQ01000001.1"/>
</dbReference>
<accession>A0A7C9LA12</accession>
<reference evidence="2 3" key="1">
    <citation type="submission" date="2019-09" db="EMBL/GenBank/DDBJ databases">
        <title>Prevotella A2879 sp. nov., isolated from an abscess of a patient.</title>
        <authorList>
            <person name="Buhl M."/>
            <person name="Oberhettinger P."/>
        </authorList>
    </citation>
    <scope>NUCLEOTIDE SEQUENCE [LARGE SCALE GENOMIC DNA]</scope>
    <source>
        <strain evidence="2 3">A2879</strain>
    </source>
</reference>
<gene>
    <name evidence="2" type="ORF">F0475_01330</name>
</gene>
<feature type="signal peptide" evidence="1">
    <location>
        <begin position="1"/>
        <end position="21"/>
    </location>
</feature>
<evidence type="ECO:0000256" key="1">
    <source>
        <dbReference type="SAM" id="SignalP"/>
    </source>
</evidence>
<organism evidence="2 3">
    <name type="scientific">Prevotella vespertina</name>
    <dbReference type="NCBI Taxonomy" id="2608404"/>
    <lineage>
        <taxon>Bacteria</taxon>
        <taxon>Pseudomonadati</taxon>
        <taxon>Bacteroidota</taxon>
        <taxon>Bacteroidia</taxon>
        <taxon>Bacteroidales</taxon>
        <taxon>Prevotellaceae</taxon>
        <taxon>Prevotella</taxon>
    </lineage>
</organism>
<evidence type="ECO:0008006" key="4">
    <source>
        <dbReference type="Google" id="ProtNLM"/>
    </source>
</evidence>
<proteinExistence type="predicted"/>
<name>A0A7C9LA12_9BACT</name>
<comment type="caution">
    <text evidence="2">The sequence shown here is derived from an EMBL/GenBank/DDBJ whole genome shotgun (WGS) entry which is preliminary data.</text>
</comment>
<dbReference type="EMBL" id="VVIQ01000001">
    <property type="protein sequence ID" value="MUL26993.1"/>
    <property type="molecule type" value="Genomic_DNA"/>
</dbReference>
<protein>
    <recommendedName>
        <fullName evidence="4">Outer membrane protein beta-barrel domain-containing protein</fullName>
    </recommendedName>
</protein>
<keyword evidence="1" id="KW-0732">Signal</keyword>
<evidence type="ECO:0000313" key="2">
    <source>
        <dbReference type="EMBL" id="MUL26993.1"/>
    </source>
</evidence>
<feature type="chain" id="PRO_5028966888" description="Outer membrane protein beta-barrel domain-containing protein" evidence="1">
    <location>
        <begin position="22"/>
        <end position="175"/>
    </location>
</feature>
<dbReference type="AlphaFoldDB" id="A0A7C9LA12"/>
<sequence>MKKKILLMLVLLATCVSVSRAQTSKFNVTFATDLGLGGKSYKIVTPHISATYDVTKRLSAGLRVEEAVTLMKSQGIKTHDLLTTFGGQVEYDIGKISIASGNVFSLLVQPRVSVGHTIGGGHNRGYMYYQGGIYVRKSSGSIRSELGLGVRYNDYRSDLNKDKAVFYVSYGFVLK</sequence>
<dbReference type="Proteomes" id="UP000482295">
    <property type="component" value="Unassembled WGS sequence"/>
</dbReference>
<keyword evidence="3" id="KW-1185">Reference proteome</keyword>
<evidence type="ECO:0000313" key="3">
    <source>
        <dbReference type="Proteomes" id="UP000482295"/>
    </source>
</evidence>